<name>A0A8S4R9F7_9NEOP</name>
<protein>
    <submittedName>
        <fullName evidence="4">Jg15128 protein</fullName>
    </submittedName>
</protein>
<feature type="region of interest" description="Disordered" evidence="1">
    <location>
        <begin position="74"/>
        <end position="103"/>
    </location>
</feature>
<accession>A0A8S4R9F7</accession>
<keyword evidence="5" id="KW-1185">Reference proteome</keyword>
<evidence type="ECO:0000313" key="4">
    <source>
        <dbReference type="EMBL" id="CAH2232108.1"/>
    </source>
</evidence>
<dbReference type="Proteomes" id="UP000838756">
    <property type="component" value="Unassembled WGS sequence"/>
</dbReference>
<feature type="signal peptide" evidence="3">
    <location>
        <begin position="1"/>
        <end position="17"/>
    </location>
</feature>
<dbReference type="OrthoDB" id="7477590at2759"/>
<feature type="chain" id="PRO_5035746998" evidence="3">
    <location>
        <begin position="18"/>
        <end position="297"/>
    </location>
</feature>
<organism evidence="4 5">
    <name type="scientific">Pararge aegeria aegeria</name>
    <dbReference type="NCBI Taxonomy" id="348720"/>
    <lineage>
        <taxon>Eukaryota</taxon>
        <taxon>Metazoa</taxon>
        <taxon>Ecdysozoa</taxon>
        <taxon>Arthropoda</taxon>
        <taxon>Hexapoda</taxon>
        <taxon>Insecta</taxon>
        <taxon>Pterygota</taxon>
        <taxon>Neoptera</taxon>
        <taxon>Endopterygota</taxon>
        <taxon>Lepidoptera</taxon>
        <taxon>Glossata</taxon>
        <taxon>Ditrysia</taxon>
        <taxon>Papilionoidea</taxon>
        <taxon>Nymphalidae</taxon>
        <taxon>Satyrinae</taxon>
        <taxon>Satyrini</taxon>
        <taxon>Parargina</taxon>
        <taxon>Pararge</taxon>
    </lineage>
</organism>
<comment type="caution">
    <text evidence="4">The sequence shown here is derived from an EMBL/GenBank/DDBJ whole genome shotgun (WGS) entry which is preliminary data.</text>
</comment>
<dbReference type="EMBL" id="CAKXAJ010024866">
    <property type="protein sequence ID" value="CAH2232108.1"/>
    <property type="molecule type" value="Genomic_DNA"/>
</dbReference>
<keyword evidence="3" id="KW-0732">Signal</keyword>
<evidence type="ECO:0000256" key="1">
    <source>
        <dbReference type="SAM" id="MobiDB-lite"/>
    </source>
</evidence>
<proteinExistence type="predicted"/>
<keyword evidence="2" id="KW-0812">Transmembrane</keyword>
<gene>
    <name evidence="4" type="primary">jg15128</name>
    <name evidence="4" type="ORF">PAEG_LOCUS10426</name>
</gene>
<evidence type="ECO:0000313" key="5">
    <source>
        <dbReference type="Proteomes" id="UP000838756"/>
    </source>
</evidence>
<dbReference type="AlphaFoldDB" id="A0A8S4R9F7"/>
<feature type="transmembrane region" description="Helical" evidence="2">
    <location>
        <begin position="164"/>
        <end position="182"/>
    </location>
</feature>
<evidence type="ECO:0000256" key="3">
    <source>
        <dbReference type="SAM" id="SignalP"/>
    </source>
</evidence>
<keyword evidence="2" id="KW-1133">Transmembrane helix</keyword>
<reference evidence="4" key="1">
    <citation type="submission" date="2022-03" db="EMBL/GenBank/DDBJ databases">
        <authorList>
            <person name="Lindestad O."/>
        </authorList>
    </citation>
    <scope>NUCLEOTIDE SEQUENCE</scope>
</reference>
<keyword evidence="2" id="KW-0472">Membrane</keyword>
<evidence type="ECO:0000256" key="2">
    <source>
        <dbReference type="SAM" id="Phobius"/>
    </source>
</evidence>
<sequence>MIIRIGFLLLVLTYVKTTDFYKDPNYSAYAENNEQSIVNEHVKFRKREAVVPPAQTNVNKNDTIINKVELENQKPANILSPKPGPSEGEGAFPPSKQPEVNTAKDTTVKVDKLDTHNGKNITTNSTANALKSNETISLTTKQNDTATSTDFTSALQNPGVVKRGLIVFGGFALLAVAYFVFYRRKGKKYDANNTHNTNDANQFRYGVLESEDRRDNLELSRIPLTMESDEDDEEDLEIFDLEQKRKSLSYVNLQTNDEDIVLRSSKDESKNNLLLDIEDGPSDTLINWSNTGSNSIL</sequence>